<dbReference type="PANTHER" id="PTHR43643">
    <property type="entry name" value="HISTIDINOL-PHOSPHATE AMINOTRANSFERASE 2"/>
    <property type="match status" value="1"/>
</dbReference>
<evidence type="ECO:0000256" key="8">
    <source>
        <dbReference type="ARBA" id="ARBA00047481"/>
    </source>
</evidence>
<dbReference type="GO" id="GO:0030170">
    <property type="term" value="F:pyridoxal phosphate binding"/>
    <property type="evidence" value="ECO:0007669"/>
    <property type="project" value="InterPro"/>
</dbReference>
<dbReference type="EMBL" id="WJPP01000001">
    <property type="protein sequence ID" value="MRH77438.1"/>
    <property type="molecule type" value="Genomic_DNA"/>
</dbReference>
<evidence type="ECO:0000256" key="5">
    <source>
        <dbReference type="ARBA" id="ARBA00022576"/>
    </source>
</evidence>
<reference evidence="11 12" key="1">
    <citation type="submission" date="2019-11" db="EMBL/GenBank/DDBJ databases">
        <authorList>
            <person name="Zhang X.Y."/>
        </authorList>
    </citation>
    <scope>NUCLEOTIDE SEQUENCE [LARGE SCALE GENOMIC DNA]</scope>
    <source>
        <strain evidence="11 12">C176</strain>
    </source>
</reference>
<dbReference type="PROSITE" id="PS00105">
    <property type="entry name" value="AA_TRANSFER_CLASS_1"/>
    <property type="match status" value="1"/>
</dbReference>
<dbReference type="SUPFAM" id="SSF53383">
    <property type="entry name" value="PLP-dependent transferases"/>
    <property type="match status" value="1"/>
</dbReference>
<feature type="domain" description="Aminotransferase class I/classII large" evidence="10">
    <location>
        <begin position="31"/>
        <end position="356"/>
    </location>
</feature>
<feature type="modified residue" description="N6-(pyridoxal phosphate)lysine" evidence="9">
    <location>
        <position position="224"/>
    </location>
</feature>
<dbReference type="InterPro" id="IPR015421">
    <property type="entry name" value="PyrdxlP-dep_Trfase_major"/>
</dbReference>
<dbReference type="Proteomes" id="UP000433788">
    <property type="component" value="Unassembled WGS sequence"/>
</dbReference>
<evidence type="ECO:0000256" key="7">
    <source>
        <dbReference type="ARBA" id="ARBA00022898"/>
    </source>
</evidence>
<dbReference type="InterPro" id="IPR015424">
    <property type="entry name" value="PyrdxlP-dep_Trfase"/>
</dbReference>
<comment type="subunit">
    <text evidence="4 9">Homodimer.</text>
</comment>
<evidence type="ECO:0000256" key="2">
    <source>
        <dbReference type="ARBA" id="ARBA00005011"/>
    </source>
</evidence>
<proteinExistence type="inferred from homology"/>
<evidence type="ECO:0000256" key="3">
    <source>
        <dbReference type="ARBA" id="ARBA00007970"/>
    </source>
</evidence>
<comment type="similarity">
    <text evidence="3 9">Belongs to the class-II pyridoxal-phosphate-dependent aminotransferase family. Histidinol-phosphate aminotransferase subfamily.</text>
</comment>
<dbReference type="NCBIfam" id="TIGR01141">
    <property type="entry name" value="hisC"/>
    <property type="match status" value="1"/>
</dbReference>
<dbReference type="HAMAP" id="MF_01023">
    <property type="entry name" value="HisC_aminotrans_2"/>
    <property type="match status" value="1"/>
</dbReference>
<dbReference type="InterPro" id="IPR050106">
    <property type="entry name" value="HistidinolP_aminotransfase"/>
</dbReference>
<keyword evidence="9" id="KW-0368">Histidine biosynthesis</keyword>
<keyword evidence="7 9" id="KW-0663">Pyridoxal phosphate</keyword>
<evidence type="ECO:0000256" key="9">
    <source>
        <dbReference type="HAMAP-Rule" id="MF_01023"/>
    </source>
</evidence>
<dbReference type="UniPathway" id="UPA00031">
    <property type="reaction ID" value="UER00012"/>
</dbReference>
<dbReference type="InterPro" id="IPR005861">
    <property type="entry name" value="HisP_aminotrans"/>
</dbReference>
<dbReference type="InterPro" id="IPR004839">
    <property type="entry name" value="Aminotransferase_I/II_large"/>
</dbReference>
<accession>A0A6N7QQK1</accession>
<evidence type="ECO:0000256" key="4">
    <source>
        <dbReference type="ARBA" id="ARBA00011738"/>
    </source>
</evidence>
<comment type="pathway">
    <text evidence="2 9">Amino-acid biosynthesis; L-histidine biosynthesis; L-histidine from 5-phospho-alpha-D-ribose 1-diphosphate: step 7/9.</text>
</comment>
<comment type="catalytic activity">
    <reaction evidence="8 9">
        <text>L-histidinol phosphate + 2-oxoglutarate = 3-(imidazol-4-yl)-2-oxopropyl phosphate + L-glutamate</text>
        <dbReference type="Rhea" id="RHEA:23744"/>
        <dbReference type="ChEBI" id="CHEBI:16810"/>
        <dbReference type="ChEBI" id="CHEBI:29985"/>
        <dbReference type="ChEBI" id="CHEBI:57766"/>
        <dbReference type="ChEBI" id="CHEBI:57980"/>
        <dbReference type="EC" id="2.6.1.9"/>
    </reaction>
</comment>
<protein>
    <recommendedName>
        <fullName evidence="9">Histidinol-phosphate aminotransferase</fullName>
        <ecNumber evidence="9">2.6.1.9</ecNumber>
    </recommendedName>
    <alternativeName>
        <fullName evidence="9">Imidazole acetol-phosphate transaminase</fullName>
    </alternativeName>
</protein>
<dbReference type="GO" id="GO:0004400">
    <property type="term" value="F:histidinol-phosphate transaminase activity"/>
    <property type="evidence" value="ECO:0007669"/>
    <property type="project" value="UniProtKB-UniRule"/>
</dbReference>
<dbReference type="Gene3D" id="3.40.640.10">
    <property type="entry name" value="Type I PLP-dependent aspartate aminotransferase-like (Major domain)"/>
    <property type="match status" value="1"/>
</dbReference>
<evidence type="ECO:0000313" key="11">
    <source>
        <dbReference type="EMBL" id="MRH77438.1"/>
    </source>
</evidence>
<dbReference type="GO" id="GO:0000105">
    <property type="term" value="P:L-histidine biosynthetic process"/>
    <property type="evidence" value="ECO:0007669"/>
    <property type="project" value="UniProtKB-UniRule"/>
</dbReference>
<dbReference type="Gene3D" id="3.90.1150.10">
    <property type="entry name" value="Aspartate Aminotransferase, domain 1"/>
    <property type="match status" value="1"/>
</dbReference>
<evidence type="ECO:0000313" key="12">
    <source>
        <dbReference type="Proteomes" id="UP000433788"/>
    </source>
</evidence>
<name>A0A6N7QQK1_9GAMM</name>
<sequence length="360" mass="38775">MAKTWNAESLAMPSVARLSPYQPGRLSESGMIMLASNENPRGPSPAALEAAKQAATTLHRYPDGSASHLRALLAGQLEVAEDQLTFGNGSNDILDLIARVFLGPGRTAVFSEHAFAVYPIATQSAGGTAKVVAAKDYGHDLPAMAAATEDRAVNVVFVANPNNPTGHWLSQEAIENFLDAVPSRVIVVIDEAYFEYAESQADYASAMPLLARYPNLVITRSFSKFHGLAALRLGYAVSHPEVANLMNRVRHPFNVNAIAQAAAVASLQDDAYLKACVAENADQRERLATRFAALGSVTMPSAANFLCVHMGDATAANEWLLSHRIAVRPIANYGLPEWLRITIGTPEENEALLVALERWQ</sequence>
<dbReference type="PANTHER" id="PTHR43643:SF3">
    <property type="entry name" value="HISTIDINOL-PHOSPHATE AMINOTRANSFERASE"/>
    <property type="match status" value="1"/>
</dbReference>
<dbReference type="InterPro" id="IPR015422">
    <property type="entry name" value="PyrdxlP-dep_Trfase_small"/>
</dbReference>
<comment type="caution">
    <text evidence="11">The sequence shown here is derived from an EMBL/GenBank/DDBJ whole genome shotgun (WGS) entry which is preliminary data.</text>
</comment>
<keyword evidence="9" id="KW-0028">Amino-acid biosynthesis</keyword>
<dbReference type="CDD" id="cd00609">
    <property type="entry name" value="AAT_like"/>
    <property type="match status" value="1"/>
</dbReference>
<dbReference type="RefSeq" id="WP_153718487.1">
    <property type="nucleotide sequence ID" value="NZ_WJPP01000001.1"/>
</dbReference>
<dbReference type="EC" id="2.6.1.9" evidence="9"/>
<evidence type="ECO:0000256" key="1">
    <source>
        <dbReference type="ARBA" id="ARBA00001933"/>
    </source>
</evidence>
<organism evidence="11 12">
    <name type="scientific">Spiribacter salilacus</name>
    <dbReference type="NCBI Taxonomy" id="2664894"/>
    <lineage>
        <taxon>Bacteria</taxon>
        <taxon>Pseudomonadati</taxon>
        <taxon>Pseudomonadota</taxon>
        <taxon>Gammaproteobacteria</taxon>
        <taxon>Chromatiales</taxon>
        <taxon>Ectothiorhodospiraceae</taxon>
        <taxon>Spiribacter</taxon>
    </lineage>
</organism>
<dbReference type="AlphaFoldDB" id="A0A6N7QQK1"/>
<keyword evidence="12" id="KW-1185">Reference proteome</keyword>
<dbReference type="InterPro" id="IPR004838">
    <property type="entry name" value="NHTrfase_class1_PyrdxlP-BS"/>
</dbReference>
<evidence type="ECO:0000256" key="6">
    <source>
        <dbReference type="ARBA" id="ARBA00022679"/>
    </source>
</evidence>
<keyword evidence="6 9" id="KW-0808">Transferase</keyword>
<dbReference type="Pfam" id="PF00155">
    <property type="entry name" value="Aminotran_1_2"/>
    <property type="match status" value="1"/>
</dbReference>
<comment type="cofactor">
    <cofactor evidence="1 9">
        <name>pyridoxal 5'-phosphate</name>
        <dbReference type="ChEBI" id="CHEBI:597326"/>
    </cofactor>
</comment>
<evidence type="ECO:0000259" key="10">
    <source>
        <dbReference type="Pfam" id="PF00155"/>
    </source>
</evidence>
<gene>
    <name evidence="9" type="primary">hisC</name>
    <name evidence="11" type="ORF">GH984_01770</name>
</gene>
<keyword evidence="5 9" id="KW-0032">Aminotransferase</keyword>